<keyword evidence="2" id="KW-0812">Transmembrane</keyword>
<dbReference type="PANTHER" id="PTHR30272">
    <property type="entry name" value="3-HYDROXYACYL-[ACYL-CARRIER-PROTEIN] DEHYDRATASE"/>
    <property type="match status" value="1"/>
</dbReference>
<dbReference type="EMBL" id="JACRYL010000012">
    <property type="protein sequence ID" value="MBC6111608.1"/>
    <property type="molecule type" value="Genomic_DNA"/>
</dbReference>
<feature type="transmembrane region" description="Helical" evidence="2">
    <location>
        <begin position="54"/>
        <end position="77"/>
    </location>
</feature>
<dbReference type="PANTHER" id="PTHR30272:SF1">
    <property type="entry name" value="3-HYDROXYACYL-[ACYL-CARRIER-PROTEIN] DEHYDRATASE"/>
    <property type="match status" value="1"/>
</dbReference>
<sequence>MVTTSKKILDQLPYGKSFLFVDELLHLDENGAKGTYTYHEDLPFYEAHFKNAPITPAVILIETMAQIGLVCLGFFLIENTKTDQNISLAMTSNAIDFLKPVYPGEKVWVTSEKVYFRFNKLSCKVKMENALGEIVCKGNISGMLISKAHE</sequence>
<evidence type="ECO:0000313" key="3">
    <source>
        <dbReference type="EMBL" id="MBC6111608.1"/>
    </source>
</evidence>
<dbReference type="RefSeq" id="WP_187072056.1">
    <property type="nucleotide sequence ID" value="NZ_JACRYL010000012.1"/>
</dbReference>
<dbReference type="Pfam" id="PF07977">
    <property type="entry name" value="FabA"/>
    <property type="match status" value="1"/>
</dbReference>
<dbReference type="SUPFAM" id="SSF54637">
    <property type="entry name" value="Thioesterase/thiol ester dehydrase-isomerase"/>
    <property type="match status" value="1"/>
</dbReference>
<dbReference type="InterPro" id="IPR013114">
    <property type="entry name" value="FabA_FabZ"/>
</dbReference>
<evidence type="ECO:0000256" key="1">
    <source>
        <dbReference type="ARBA" id="ARBA00023239"/>
    </source>
</evidence>
<keyword evidence="2" id="KW-1133">Transmembrane helix</keyword>
<gene>
    <name evidence="3" type="ORF">H7U22_14375</name>
</gene>
<organism evidence="3 4">
    <name type="scientific">Pedobacter fastidiosus</name>
    <dbReference type="NCBI Taxonomy" id="2765361"/>
    <lineage>
        <taxon>Bacteria</taxon>
        <taxon>Pseudomonadati</taxon>
        <taxon>Bacteroidota</taxon>
        <taxon>Sphingobacteriia</taxon>
        <taxon>Sphingobacteriales</taxon>
        <taxon>Sphingobacteriaceae</taxon>
        <taxon>Pedobacter</taxon>
    </lineage>
</organism>
<keyword evidence="4" id="KW-1185">Reference proteome</keyword>
<accession>A0ABR7KV77</accession>
<reference evidence="3 4" key="1">
    <citation type="submission" date="2020-08" db="EMBL/GenBank/DDBJ databases">
        <authorList>
            <person name="Sun Q."/>
            <person name="Inoue M."/>
        </authorList>
    </citation>
    <scope>NUCLEOTIDE SEQUENCE [LARGE SCALE GENOMIC DNA]</scope>
    <source>
        <strain evidence="3 4">CCM 8938</strain>
    </source>
</reference>
<comment type="caution">
    <text evidence="3">The sequence shown here is derived from an EMBL/GenBank/DDBJ whole genome shotgun (WGS) entry which is preliminary data.</text>
</comment>
<dbReference type="Proteomes" id="UP000652755">
    <property type="component" value="Unassembled WGS sequence"/>
</dbReference>
<dbReference type="InterPro" id="IPR029069">
    <property type="entry name" value="HotDog_dom_sf"/>
</dbReference>
<protein>
    <submittedName>
        <fullName evidence="3">Beta-hydroxyacyl-ACP dehydratase</fullName>
    </submittedName>
</protein>
<evidence type="ECO:0000256" key="2">
    <source>
        <dbReference type="SAM" id="Phobius"/>
    </source>
</evidence>
<proteinExistence type="predicted"/>
<evidence type="ECO:0000313" key="4">
    <source>
        <dbReference type="Proteomes" id="UP000652755"/>
    </source>
</evidence>
<keyword evidence="2" id="KW-0472">Membrane</keyword>
<name>A0ABR7KV77_9SPHI</name>
<keyword evidence="1" id="KW-0456">Lyase</keyword>
<dbReference type="Gene3D" id="3.10.129.10">
    <property type="entry name" value="Hotdog Thioesterase"/>
    <property type="match status" value="1"/>
</dbReference>